<dbReference type="OrthoDB" id="10262656at2759"/>
<evidence type="ECO:0000313" key="10">
    <source>
        <dbReference type="Proteomes" id="UP001153620"/>
    </source>
</evidence>
<dbReference type="PANTHER" id="PTHR23511">
    <property type="entry name" value="SYNAPTIC VESICLE GLYCOPROTEIN 2"/>
    <property type="match status" value="1"/>
</dbReference>
<evidence type="ECO:0000256" key="3">
    <source>
        <dbReference type="ARBA" id="ARBA00022448"/>
    </source>
</evidence>
<dbReference type="InterPro" id="IPR005828">
    <property type="entry name" value="MFS_sugar_transport-like"/>
</dbReference>
<evidence type="ECO:0000256" key="1">
    <source>
        <dbReference type="ARBA" id="ARBA00004141"/>
    </source>
</evidence>
<evidence type="ECO:0000256" key="2">
    <source>
        <dbReference type="ARBA" id="ARBA00008335"/>
    </source>
</evidence>
<keyword evidence="6 7" id="KW-0472">Membrane</keyword>
<sequence>MNYRSWRIFLLMSGVPSVLSVIGMIVFIPESPKFTYAQGDEDGTLKILQRIFKCNTGKPIDEYEVKSLIKEQEFCNENSAKNKGFFRFMWSQTVPLFKHPHLKNTLTACYLQFGVCLSANGFWTFLPETLNRVSLWMESEASKPANPTLCHIVNSFDRISNTSINEEEHVFCVSKLELGTFTNVTILLIFYILSLFTLSLLIKRVGKVLIISTINIIGGVASLLLMFTSIPYLSIAIYFMMLLSIVNLSVINASTVELFPTSLRAMAVSISMMIGRIGSVGGSNFLGLLIKNYCTYTWILPAVLLFSGGFLALTIPNIKRAPK</sequence>
<evidence type="ECO:0000259" key="8">
    <source>
        <dbReference type="PROSITE" id="PS50850"/>
    </source>
</evidence>
<protein>
    <recommendedName>
        <fullName evidence="8">Major facilitator superfamily (MFS) profile domain-containing protein</fullName>
    </recommendedName>
</protein>
<dbReference type="InterPro" id="IPR020846">
    <property type="entry name" value="MFS_dom"/>
</dbReference>
<dbReference type="Pfam" id="PF00083">
    <property type="entry name" value="Sugar_tr"/>
    <property type="match status" value="1"/>
</dbReference>
<dbReference type="Pfam" id="PF07690">
    <property type="entry name" value="MFS_1"/>
    <property type="match status" value="1"/>
</dbReference>
<feature type="transmembrane region" description="Helical" evidence="7">
    <location>
        <begin position="296"/>
        <end position="315"/>
    </location>
</feature>
<keyword evidence="4 7" id="KW-0812">Transmembrane</keyword>
<feature type="transmembrane region" description="Helical" evidence="7">
    <location>
        <begin position="233"/>
        <end position="253"/>
    </location>
</feature>
<dbReference type="Gene3D" id="1.20.1250.20">
    <property type="entry name" value="MFS general substrate transporter like domains"/>
    <property type="match status" value="1"/>
</dbReference>
<feature type="transmembrane region" description="Helical" evidence="7">
    <location>
        <begin position="265"/>
        <end position="290"/>
    </location>
</feature>
<evidence type="ECO:0000256" key="5">
    <source>
        <dbReference type="ARBA" id="ARBA00022989"/>
    </source>
</evidence>
<feature type="domain" description="Major facilitator superfamily (MFS) profile" evidence="8">
    <location>
        <begin position="1"/>
        <end position="319"/>
    </location>
</feature>
<dbReference type="SUPFAM" id="SSF103473">
    <property type="entry name" value="MFS general substrate transporter"/>
    <property type="match status" value="1"/>
</dbReference>
<dbReference type="Proteomes" id="UP001153620">
    <property type="component" value="Chromosome 2"/>
</dbReference>
<dbReference type="AlphaFoldDB" id="A0A9N9RSU4"/>
<evidence type="ECO:0000313" key="9">
    <source>
        <dbReference type="EMBL" id="CAG9802808.1"/>
    </source>
</evidence>
<dbReference type="PROSITE" id="PS50850">
    <property type="entry name" value="MFS"/>
    <property type="match status" value="1"/>
</dbReference>
<keyword evidence="10" id="KW-1185">Reference proteome</keyword>
<name>A0A9N9RSU4_9DIPT</name>
<organism evidence="9 10">
    <name type="scientific">Chironomus riparius</name>
    <dbReference type="NCBI Taxonomy" id="315576"/>
    <lineage>
        <taxon>Eukaryota</taxon>
        <taxon>Metazoa</taxon>
        <taxon>Ecdysozoa</taxon>
        <taxon>Arthropoda</taxon>
        <taxon>Hexapoda</taxon>
        <taxon>Insecta</taxon>
        <taxon>Pterygota</taxon>
        <taxon>Neoptera</taxon>
        <taxon>Endopterygota</taxon>
        <taxon>Diptera</taxon>
        <taxon>Nematocera</taxon>
        <taxon>Chironomoidea</taxon>
        <taxon>Chironomidae</taxon>
        <taxon>Chironominae</taxon>
        <taxon>Chironomus</taxon>
    </lineage>
</organism>
<dbReference type="PANTHER" id="PTHR23511:SF35">
    <property type="entry name" value="MAJOR FACILITATOR SUPERFAMILY (MFS) PROFILE DOMAIN-CONTAINING PROTEIN"/>
    <property type="match status" value="1"/>
</dbReference>
<evidence type="ECO:0000256" key="6">
    <source>
        <dbReference type="ARBA" id="ARBA00023136"/>
    </source>
</evidence>
<evidence type="ECO:0000256" key="4">
    <source>
        <dbReference type="ARBA" id="ARBA00022692"/>
    </source>
</evidence>
<gene>
    <name evidence="9" type="ORF">CHIRRI_LOCUS5713</name>
</gene>
<keyword evidence="5 7" id="KW-1133">Transmembrane helix</keyword>
<reference evidence="9" key="2">
    <citation type="submission" date="2022-10" db="EMBL/GenBank/DDBJ databases">
        <authorList>
            <consortium name="ENA_rothamsted_submissions"/>
            <consortium name="culmorum"/>
            <person name="King R."/>
        </authorList>
    </citation>
    <scope>NUCLEOTIDE SEQUENCE</scope>
</reference>
<dbReference type="EMBL" id="OU895878">
    <property type="protein sequence ID" value="CAG9802808.1"/>
    <property type="molecule type" value="Genomic_DNA"/>
</dbReference>
<feature type="transmembrane region" description="Helical" evidence="7">
    <location>
        <begin position="208"/>
        <end position="227"/>
    </location>
</feature>
<feature type="transmembrane region" description="Helical" evidence="7">
    <location>
        <begin position="6"/>
        <end position="28"/>
    </location>
</feature>
<accession>A0A9N9RSU4</accession>
<dbReference type="InterPro" id="IPR011701">
    <property type="entry name" value="MFS"/>
</dbReference>
<dbReference type="InterPro" id="IPR036259">
    <property type="entry name" value="MFS_trans_sf"/>
</dbReference>
<dbReference type="GO" id="GO:0016020">
    <property type="term" value="C:membrane"/>
    <property type="evidence" value="ECO:0007669"/>
    <property type="project" value="UniProtKB-SubCell"/>
</dbReference>
<reference evidence="9" key="1">
    <citation type="submission" date="2022-01" db="EMBL/GenBank/DDBJ databases">
        <authorList>
            <person name="King R."/>
        </authorList>
    </citation>
    <scope>NUCLEOTIDE SEQUENCE</scope>
</reference>
<evidence type="ECO:0000256" key="7">
    <source>
        <dbReference type="SAM" id="Phobius"/>
    </source>
</evidence>
<comment type="subcellular location">
    <subcellularLocation>
        <location evidence="1">Membrane</location>
        <topology evidence="1">Multi-pass membrane protein</topology>
    </subcellularLocation>
</comment>
<dbReference type="GO" id="GO:0022857">
    <property type="term" value="F:transmembrane transporter activity"/>
    <property type="evidence" value="ECO:0007669"/>
    <property type="project" value="InterPro"/>
</dbReference>
<feature type="transmembrane region" description="Helical" evidence="7">
    <location>
        <begin position="181"/>
        <end position="201"/>
    </location>
</feature>
<proteinExistence type="inferred from homology"/>
<keyword evidence="3" id="KW-0813">Transport</keyword>
<comment type="similarity">
    <text evidence="2">Belongs to the major facilitator superfamily.</text>
</comment>